<dbReference type="EnsemblMetazoa" id="CJA06663b.1">
    <property type="protein sequence ID" value="CJA06663b.1"/>
    <property type="gene ID" value="WBGene00125867"/>
</dbReference>
<feature type="compositionally biased region" description="Basic and acidic residues" evidence="1">
    <location>
        <begin position="123"/>
        <end position="133"/>
    </location>
</feature>
<evidence type="ECO:0000313" key="4">
    <source>
        <dbReference type="Proteomes" id="UP000005237"/>
    </source>
</evidence>
<proteinExistence type="predicted"/>
<reference evidence="4" key="1">
    <citation type="submission" date="2010-08" db="EMBL/GenBank/DDBJ databases">
        <authorList>
            <consortium name="Caenorhabditis japonica Sequencing Consortium"/>
            <person name="Wilson R.K."/>
        </authorList>
    </citation>
    <scope>NUCLEOTIDE SEQUENCE [LARGE SCALE GENOMIC DNA]</scope>
    <source>
        <strain evidence="4">DF5081</strain>
    </source>
</reference>
<dbReference type="Proteomes" id="UP000005237">
    <property type="component" value="Unassembled WGS sequence"/>
</dbReference>
<sequence length="192" mass="21044">MLIITEPEYDGIFLMTSKPLFFSETKVITYISIPAGLCIFAYILMGLLYLSRRRKNTLLRKIATLENPTSAEAKSPTLCEDVTQGMSPTETQGQDGTTFGTIIAKTLNSTEQPKLKRSKKKTKSLDKKSKLPDTDQSPLPKAGSAPIELNPKTTEQIEQQLALETLESGTGTTGEGDTIGTASIHLQSQRNY</sequence>
<keyword evidence="2" id="KW-1133">Transmembrane helix</keyword>
<keyword evidence="2" id="KW-0472">Membrane</keyword>
<name>A0A8R1DM62_CAEJA</name>
<keyword evidence="2" id="KW-0812">Transmembrane</keyword>
<feature type="compositionally biased region" description="Low complexity" evidence="1">
    <location>
        <begin position="164"/>
        <end position="181"/>
    </location>
</feature>
<accession>A0A8R1DM62</accession>
<protein>
    <submittedName>
        <fullName evidence="3">Uncharacterized protein</fullName>
    </submittedName>
</protein>
<dbReference type="AlphaFoldDB" id="A0A8R1DM62"/>
<evidence type="ECO:0000313" key="3">
    <source>
        <dbReference type="EnsemblMetazoa" id="CJA06663b.1"/>
    </source>
</evidence>
<feature type="region of interest" description="Disordered" evidence="1">
    <location>
        <begin position="110"/>
        <end position="192"/>
    </location>
</feature>
<feature type="transmembrane region" description="Helical" evidence="2">
    <location>
        <begin position="27"/>
        <end position="50"/>
    </location>
</feature>
<evidence type="ECO:0000256" key="2">
    <source>
        <dbReference type="SAM" id="Phobius"/>
    </source>
</evidence>
<organism evidence="3 4">
    <name type="scientific">Caenorhabditis japonica</name>
    <dbReference type="NCBI Taxonomy" id="281687"/>
    <lineage>
        <taxon>Eukaryota</taxon>
        <taxon>Metazoa</taxon>
        <taxon>Ecdysozoa</taxon>
        <taxon>Nematoda</taxon>
        <taxon>Chromadorea</taxon>
        <taxon>Rhabditida</taxon>
        <taxon>Rhabditina</taxon>
        <taxon>Rhabditomorpha</taxon>
        <taxon>Rhabditoidea</taxon>
        <taxon>Rhabditidae</taxon>
        <taxon>Peloderinae</taxon>
        <taxon>Caenorhabditis</taxon>
    </lineage>
</organism>
<evidence type="ECO:0000256" key="1">
    <source>
        <dbReference type="SAM" id="MobiDB-lite"/>
    </source>
</evidence>
<keyword evidence="4" id="KW-1185">Reference proteome</keyword>
<reference evidence="3" key="2">
    <citation type="submission" date="2022-06" db="UniProtKB">
        <authorList>
            <consortium name="EnsemblMetazoa"/>
        </authorList>
    </citation>
    <scope>IDENTIFICATION</scope>
    <source>
        <strain evidence="3">DF5081</strain>
    </source>
</reference>